<dbReference type="InterPro" id="IPR002763">
    <property type="entry name" value="DUF72"/>
</dbReference>
<proteinExistence type="predicted"/>
<dbReference type="PANTHER" id="PTHR30348:SF13">
    <property type="entry name" value="UPF0759 PROTEIN YUNF"/>
    <property type="match status" value="1"/>
</dbReference>
<dbReference type="RefSeq" id="WP_013449818.1">
    <property type="nucleotide sequence ID" value="NC_014753.1"/>
</dbReference>
<dbReference type="Gene3D" id="3.20.20.410">
    <property type="entry name" value="Protein of unknown function UPF0759"/>
    <property type="match status" value="1"/>
</dbReference>
<dbReference type="EMBL" id="CP002362">
    <property type="protein sequence ID" value="ADR37839.1"/>
    <property type="molecule type" value="Genomic_DNA"/>
</dbReference>
<dbReference type="Proteomes" id="UP000008722">
    <property type="component" value="Plasmid pOCEPR01"/>
</dbReference>
<evidence type="ECO:0000313" key="1">
    <source>
        <dbReference type="EMBL" id="ADR37839.1"/>
    </source>
</evidence>
<protein>
    <recommendedName>
        <fullName evidence="3">DUF72 domain-containing protein</fullName>
    </recommendedName>
</protein>
<dbReference type="AlphaFoldDB" id="E4UAR0"/>
<dbReference type="OrthoDB" id="9780310at2"/>
<sequence>MIRVGTASWTDPTLLEAGWYPPGVKNDAKKRLRYYAERFNTVEVDSTYYAIPRRRVAELWVERTLDLDFDFNVKAYSALTRHGVEARALPKDLRALLPNPEATGKVPQSQLPPELVEETWRRFFKALEPLRDAGKLGYTLFQFPPWFKPSEDTYGYLKEVATRAQGAGHLPAVEFRHASWYREDVWPEVRKLLEEWGLVHVVVDAPRAKGAPPLVPEVTHPEASVLRCHGRNAETWWAKTKIAAERFDYWYSEEEIDELVEVAKSKLEPKVKRLYVIFNNNYGLEGVAAAHMFMERAGLRR</sequence>
<dbReference type="eggNOG" id="COG1801">
    <property type="taxonomic scope" value="Bacteria"/>
</dbReference>
<reference evidence="2" key="1">
    <citation type="submission" date="2010-11" db="EMBL/GenBank/DDBJ databases">
        <title>The complete sequence of plasmid of Oceanithermus profundus DSM 14977.</title>
        <authorList>
            <consortium name="US DOE Joint Genome Institute (JGI-PGF)"/>
            <person name="Lucas S."/>
            <person name="Copeland A."/>
            <person name="Lapidus A."/>
            <person name="Bruce D."/>
            <person name="Goodwin L."/>
            <person name="Pitluck S."/>
            <person name="Kyrpides N."/>
            <person name="Mavromatis K."/>
            <person name="Pagani I."/>
            <person name="Ivanova N."/>
            <person name="Zhang X."/>
            <person name="Brettin T."/>
            <person name="Detter J.C."/>
            <person name="Tapia R."/>
            <person name="Han C."/>
            <person name="Land M."/>
            <person name="Hauser L."/>
            <person name="Markowitz V."/>
            <person name="Cheng J.-F."/>
            <person name="Hugenholtz P."/>
            <person name="Woyke T."/>
            <person name="Wu D."/>
            <person name="Tindall B."/>
            <person name="Faehnrich R."/>
            <person name="Brambilla E."/>
            <person name="Klenk H.-P."/>
            <person name="Eisen J.A."/>
        </authorList>
    </citation>
    <scope>NUCLEOTIDE SEQUENCE [LARGE SCALE GENOMIC DNA]</scope>
    <source>
        <strain evidence="2">DSM 14977 / NBRC 100410 / VKM B-2274 / 506</strain>
        <plasmid evidence="2">Plasmid pOCEPR01</plasmid>
    </source>
</reference>
<accession>E4UAR0</accession>
<dbReference type="SUPFAM" id="SSF117396">
    <property type="entry name" value="TM1631-like"/>
    <property type="match status" value="1"/>
</dbReference>
<evidence type="ECO:0008006" key="3">
    <source>
        <dbReference type="Google" id="ProtNLM"/>
    </source>
</evidence>
<dbReference type="InterPro" id="IPR036520">
    <property type="entry name" value="UPF0759_sf"/>
</dbReference>
<organism evidence="1 2">
    <name type="scientific">Oceanithermus profundus (strain DSM 14977 / NBRC 100410 / VKM B-2274 / 506)</name>
    <dbReference type="NCBI Taxonomy" id="670487"/>
    <lineage>
        <taxon>Bacteria</taxon>
        <taxon>Thermotogati</taxon>
        <taxon>Deinococcota</taxon>
        <taxon>Deinococci</taxon>
        <taxon>Thermales</taxon>
        <taxon>Thermaceae</taxon>
        <taxon>Oceanithermus</taxon>
    </lineage>
</organism>
<dbReference type="KEGG" id="opr:Ocepr_2391"/>
<keyword evidence="2" id="KW-1185">Reference proteome</keyword>
<gene>
    <name evidence="1" type="ordered locus">Ocepr_2391</name>
</gene>
<dbReference type="Pfam" id="PF01904">
    <property type="entry name" value="DUF72"/>
    <property type="match status" value="1"/>
</dbReference>
<name>E4UAR0_OCEP5</name>
<evidence type="ECO:0000313" key="2">
    <source>
        <dbReference type="Proteomes" id="UP000008722"/>
    </source>
</evidence>
<dbReference type="HOGENOM" id="CLU_046519_0_1_0"/>
<reference evidence="1 2" key="2">
    <citation type="journal article" date="2011" name="Stand. Genomic Sci.">
        <title>Complete genome sequence of Oceanithermus profundus type strain (506).</title>
        <authorList>
            <person name="Pati A."/>
            <person name="Zhang X."/>
            <person name="Lapidus A."/>
            <person name="Nolan M."/>
            <person name="Lucas S."/>
            <person name="Del Rio T.G."/>
            <person name="Tice H."/>
            <person name="Cheng J.F."/>
            <person name="Tapia R."/>
            <person name="Han C."/>
            <person name="Goodwin L."/>
            <person name="Pitluck S."/>
            <person name="Liolios K."/>
            <person name="Pagani I."/>
            <person name="Ivanova N."/>
            <person name="Mavromatis K."/>
            <person name="Chen A."/>
            <person name="Palaniappan K."/>
            <person name="Hauser L."/>
            <person name="Jeffries C.D."/>
            <person name="Brambilla E.M."/>
            <person name="Rohl A."/>
            <person name="Mwirichia R."/>
            <person name="Rohde M."/>
            <person name="Tindall B.J."/>
            <person name="Sikorski J."/>
            <person name="Wirth R."/>
            <person name="Goker M."/>
            <person name="Woyke T."/>
            <person name="Detter J.C."/>
            <person name="Bristow J."/>
            <person name="Eisen J.A."/>
            <person name="Markowitz V."/>
            <person name="Hugenholtz P."/>
            <person name="Kyrpides N.C."/>
            <person name="Klenk H.P."/>
            <person name="Land M."/>
        </authorList>
    </citation>
    <scope>NUCLEOTIDE SEQUENCE [LARGE SCALE GENOMIC DNA]</scope>
    <source>
        <strain evidence="2">DSM 14977 / NBRC 100410 / VKM B-2274 / 506</strain>
        <plasmid evidence="2">Plasmid pOCEPR01</plasmid>
    </source>
</reference>
<dbReference type="PANTHER" id="PTHR30348">
    <property type="entry name" value="UNCHARACTERIZED PROTEIN YECE"/>
    <property type="match status" value="1"/>
</dbReference>
<keyword evidence="1" id="KW-0614">Plasmid</keyword>
<geneLocation type="plasmid" evidence="1 2">
    <name>pOCEPR01</name>
</geneLocation>